<keyword evidence="5" id="KW-0676">Redox-active center</keyword>
<keyword evidence="4" id="KW-1015">Disulfide bond</keyword>
<sequence length="191" mass="21597">MANSPQTTNTSSSKLPEITKDDPKTGSSSAKVTLVEYSDFQCPACAAYYPMVKQLLSEYNGKIYFVYRYFPLTATHQNAMISSLAAYAANLQGKFWEMHDMLFQTQNSWASSPKARETFIGYAKKLDLDIDKFKTDLESDRGKNFINDTYSKGLAIGVNSTPTFFLNGVKIQNPRTYDDFKNLILNELNKK</sequence>
<comment type="similarity">
    <text evidence="1">Belongs to the thioredoxin family. DsbA subfamily.</text>
</comment>
<evidence type="ECO:0000256" key="4">
    <source>
        <dbReference type="ARBA" id="ARBA00023157"/>
    </source>
</evidence>
<evidence type="ECO:0000256" key="1">
    <source>
        <dbReference type="ARBA" id="ARBA00005791"/>
    </source>
</evidence>
<accession>A0A1F7JAX2</accession>
<dbReference type="PANTHER" id="PTHR13887:SF14">
    <property type="entry name" value="DISULFIDE BOND FORMATION PROTEIN D"/>
    <property type="match status" value="1"/>
</dbReference>
<dbReference type="Gene3D" id="3.40.30.10">
    <property type="entry name" value="Glutaredoxin"/>
    <property type="match status" value="1"/>
</dbReference>
<organism evidence="8 9">
    <name type="scientific">Candidatus Roizmanbacteria bacterium RIFCSPLOWO2_01_FULL_41_22</name>
    <dbReference type="NCBI Taxonomy" id="1802067"/>
    <lineage>
        <taxon>Bacteria</taxon>
        <taxon>Candidatus Roizmaniibacteriota</taxon>
    </lineage>
</organism>
<name>A0A1F7JAX2_9BACT</name>
<keyword evidence="3" id="KW-0560">Oxidoreductase</keyword>
<gene>
    <name evidence="8" type="ORF">A2966_03165</name>
</gene>
<proteinExistence type="inferred from homology"/>
<dbReference type="PANTHER" id="PTHR13887">
    <property type="entry name" value="GLUTATHIONE S-TRANSFERASE KAPPA"/>
    <property type="match status" value="1"/>
</dbReference>
<protein>
    <recommendedName>
        <fullName evidence="7">Thioredoxin domain-containing protein</fullName>
    </recommendedName>
</protein>
<evidence type="ECO:0000256" key="5">
    <source>
        <dbReference type="ARBA" id="ARBA00023284"/>
    </source>
</evidence>
<dbReference type="GO" id="GO:0016491">
    <property type="term" value="F:oxidoreductase activity"/>
    <property type="evidence" value="ECO:0007669"/>
    <property type="project" value="UniProtKB-KW"/>
</dbReference>
<dbReference type="InterPro" id="IPR013766">
    <property type="entry name" value="Thioredoxin_domain"/>
</dbReference>
<dbReference type="Pfam" id="PF13462">
    <property type="entry name" value="Thioredoxin_4"/>
    <property type="match status" value="1"/>
</dbReference>
<evidence type="ECO:0000259" key="7">
    <source>
        <dbReference type="PROSITE" id="PS51352"/>
    </source>
</evidence>
<evidence type="ECO:0000256" key="3">
    <source>
        <dbReference type="ARBA" id="ARBA00023002"/>
    </source>
</evidence>
<dbReference type="InterPro" id="IPR036249">
    <property type="entry name" value="Thioredoxin-like_sf"/>
</dbReference>
<evidence type="ECO:0000313" key="9">
    <source>
        <dbReference type="Proteomes" id="UP000176480"/>
    </source>
</evidence>
<reference evidence="8 9" key="1">
    <citation type="journal article" date="2016" name="Nat. Commun.">
        <title>Thousands of microbial genomes shed light on interconnected biogeochemical processes in an aquifer system.</title>
        <authorList>
            <person name="Anantharaman K."/>
            <person name="Brown C.T."/>
            <person name="Hug L.A."/>
            <person name="Sharon I."/>
            <person name="Castelle C.J."/>
            <person name="Probst A.J."/>
            <person name="Thomas B.C."/>
            <person name="Singh A."/>
            <person name="Wilkins M.J."/>
            <person name="Karaoz U."/>
            <person name="Brodie E.L."/>
            <person name="Williams K.H."/>
            <person name="Hubbard S.S."/>
            <person name="Banfield J.F."/>
        </authorList>
    </citation>
    <scope>NUCLEOTIDE SEQUENCE [LARGE SCALE GENOMIC DNA]</scope>
</reference>
<evidence type="ECO:0000256" key="2">
    <source>
        <dbReference type="ARBA" id="ARBA00022729"/>
    </source>
</evidence>
<dbReference type="AlphaFoldDB" id="A0A1F7JAX2"/>
<evidence type="ECO:0000313" key="8">
    <source>
        <dbReference type="EMBL" id="OGK52757.1"/>
    </source>
</evidence>
<dbReference type="PROSITE" id="PS51352">
    <property type="entry name" value="THIOREDOXIN_2"/>
    <property type="match status" value="1"/>
</dbReference>
<feature type="region of interest" description="Disordered" evidence="6">
    <location>
        <begin position="1"/>
        <end position="28"/>
    </location>
</feature>
<keyword evidence="2" id="KW-0732">Signal</keyword>
<dbReference type="Proteomes" id="UP000176480">
    <property type="component" value="Unassembled WGS sequence"/>
</dbReference>
<comment type="caution">
    <text evidence="8">The sequence shown here is derived from an EMBL/GenBank/DDBJ whole genome shotgun (WGS) entry which is preliminary data.</text>
</comment>
<dbReference type="SUPFAM" id="SSF52833">
    <property type="entry name" value="Thioredoxin-like"/>
    <property type="match status" value="1"/>
</dbReference>
<dbReference type="InterPro" id="IPR012336">
    <property type="entry name" value="Thioredoxin-like_fold"/>
</dbReference>
<feature type="compositionally biased region" description="Polar residues" evidence="6">
    <location>
        <begin position="1"/>
        <end position="14"/>
    </location>
</feature>
<dbReference type="EMBL" id="MGAR01000002">
    <property type="protein sequence ID" value="OGK52757.1"/>
    <property type="molecule type" value="Genomic_DNA"/>
</dbReference>
<dbReference type="STRING" id="1802067.A2966_03165"/>
<evidence type="ECO:0000256" key="6">
    <source>
        <dbReference type="SAM" id="MobiDB-lite"/>
    </source>
</evidence>
<feature type="domain" description="Thioredoxin" evidence="7">
    <location>
        <begin position="1"/>
        <end position="189"/>
    </location>
</feature>